<feature type="domain" description="Helicase ATP-binding" evidence="12">
    <location>
        <begin position="143"/>
        <end position="324"/>
    </location>
</feature>
<evidence type="ECO:0000256" key="9">
    <source>
        <dbReference type="ARBA" id="ARBA00047984"/>
    </source>
</evidence>
<dbReference type="SMART" id="SM00490">
    <property type="entry name" value="HELICc"/>
    <property type="match status" value="1"/>
</dbReference>
<dbReference type="PANTHER" id="PTHR47959:SF15">
    <property type="entry name" value="RNA HELICASE"/>
    <property type="match status" value="1"/>
</dbReference>
<evidence type="ECO:0000256" key="1">
    <source>
        <dbReference type="ARBA" id="ARBA00012552"/>
    </source>
</evidence>
<dbReference type="CDD" id="cd17957">
    <property type="entry name" value="DEADc_DDX52"/>
    <property type="match status" value="1"/>
</dbReference>
<dbReference type="GO" id="GO:0016787">
    <property type="term" value="F:hydrolase activity"/>
    <property type="evidence" value="ECO:0007669"/>
    <property type="project" value="UniProtKB-KW"/>
</dbReference>
<dbReference type="GO" id="GO:0005829">
    <property type="term" value="C:cytosol"/>
    <property type="evidence" value="ECO:0007669"/>
    <property type="project" value="TreeGrafter"/>
</dbReference>
<dbReference type="PROSITE" id="PS51192">
    <property type="entry name" value="HELICASE_ATP_BIND_1"/>
    <property type="match status" value="1"/>
</dbReference>
<keyword evidence="5 10" id="KW-0067">ATP-binding</keyword>
<evidence type="ECO:0000256" key="11">
    <source>
        <dbReference type="SAM" id="MobiDB-lite"/>
    </source>
</evidence>
<keyword evidence="15" id="KW-1185">Reference proteome</keyword>
<protein>
    <recommendedName>
        <fullName evidence="8">Probable ATP-dependent RNA helicase DDX52</fullName>
        <ecNumber evidence="1">3.6.4.13</ecNumber>
    </recommendedName>
</protein>
<dbReference type="InterPro" id="IPR001650">
    <property type="entry name" value="Helicase_C-like"/>
</dbReference>
<evidence type="ECO:0000256" key="7">
    <source>
        <dbReference type="ARBA" id="ARBA00024355"/>
    </source>
</evidence>
<keyword evidence="2 10" id="KW-0547">Nucleotide-binding</keyword>
<dbReference type="AlphaFoldDB" id="A0A814BF05"/>
<accession>A0A814BF05</accession>
<dbReference type="Pfam" id="PF00271">
    <property type="entry name" value="Helicase_C"/>
    <property type="match status" value="1"/>
</dbReference>
<dbReference type="InterPro" id="IPR050079">
    <property type="entry name" value="DEAD_box_RNA_helicase"/>
</dbReference>
<dbReference type="GO" id="GO:0030490">
    <property type="term" value="P:maturation of SSU-rRNA"/>
    <property type="evidence" value="ECO:0007669"/>
    <property type="project" value="InterPro"/>
</dbReference>
<dbReference type="Proteomes" id="UP000663879">
    <property type="component" value="Unassembled WGS sequence"/>
</dbReference>
<feature type="compositionally biased region" description="Basic residues" evidence="11">
    <location>
        <begin position="568"/>
        <end position="581"/>
    </location>
</feature>
<sequence>MDPNDLFKRLTTNLSFDSTPLQLKRKLGNQPKDLSLKQPIEEDLDEEESENQNTNIPQNKKKSKKPKNLFQINQEKINHLRNLHHINVNGNDIPNPIESLDQLYNETEFKKMFDDLKEHSKQLMQNLSSYRFIELTPIQMQIIPVMLNNRETMACAPTGSGKTLSFLIPLLSYMTNLKQEERSGIKALILAPTRELSQQIYLECCRLSTGLNINPYLISNANKEIKNNFKIFDKENSILITTPNRLIFLLGQDGFKHRLKDVEWMIVDEADKLFEEGQKGFRDQLGAIYKACDNPKVKHAFFSATFTNEVEEWCKLNLNNLVQVSIGRKNKASYTVDQEICYVGNEEGKLLAIRNLFKEGFEPPILIFVETKERAEYLFKELIYENLNVDLISSDRTQQQRDNTMRSFRQGKIWVLICTEILGRGIDFKGVNLVINYDFPQSGISYVHRIGRSGRAGKLGHAITYFTDNDLPYLKKIVNIIRDTGCKVPDYMHELKDSSKKENRKKKALLKKGKFGKLKGKKNVKNGTKNKQTSKKNKIAKNDSDKENTDKPKPKEKKNTSKKVEKLIKKKDKKIKKVKKN</sequence>
<organism evidence="14 15">
    <name type="scientific">Brachionus calyciflorus</name>
    <dbReference type="NCBI Taxonomy" id="104777"/>
    <lineage>
        <taxon>Eukaryota</taxon>
        <taxon>Metazoa</taxon>
        <taxon>Spiralia</taxon>
        <taxon>Gnathifera</taxon>
        <taxon>Rotifera</taxon>
        <taxon>Eurotatoria</taxon>
        <taxon>Monogononta</taxon>
        <taxon>Pseudotrocha</taxon>
        <taxon>Ploima</taxon>
        <taxon>Brachionidae</taxon>
        <taxon>Brachionus</taxon>
    </lineage>
</organism>
<name>A0A814BF05_9BILA</name>
<evidence type="ECO:0000256" key="5">
    <source>
        <dbReference type="ARBA" id="ARBA00022840"/>
    </source>
</evidence>
<evidence type="ECO:0000256" key="8">
    <source>
        <dbReference type="ARBA" id="ARBA00044533"/>
    </source>
</evidence>
<proteinExistence type="inferred from homology"/>
<dbReference type="GO" id="GO:0003723">
    <property type="term" value="F:RNA binding"/>
    <property type="evidence" value="ECO:0007669"/>
    <property type="project" value="UniProtKB-KW"/>
</dbReference>
<evidence type="ECO:0000313" key="15">
    <source>
        <dbReference type="Proteomes" id="UP000663879"/>
    </source>
</evidence>
<evidence type="ECO:0000256" key="2">
    <source>
        <dbReference type="ARBA" id="ARBA00022741"/>
    </source>
</evidence>
<comment type="similarity">
    <text evidence="7">Belongs to the DEAD box helicase family. DDX52/ROK1 subfamily.</text>
</comment>
<dbReference type="EMBL" id="CAJNOC010002359">
    <property type="protein sequence ID" value="CAF0928621.1"/>
    <property type="molecule type" value="Genomic_DNA"/>
</dbReference>
<evidence type="ECO:0000259" key="12">
    <source>
        <dbReference type="PROSITE" id="PS51192"/>
    </source>
</evidence>
<keyword evidence="4 10" id="KW-0347">Helicase</keyword>
<dbReference type="OrthoDB" id="360161at2759"/>
<dbReference type="InterPro" id="IPR011545">
    <property type="entry name" value="DEAD/DEAH_box_helicase_dom"/>
</dbReference>
<feature type="region of interest" description="Disordered" evidence="11">
    <location>
        <begin position="43"/>
        <end position="67"/>
    </location>
</feature>
<evidence type="ECO:0000256" key="4">
    <source>
        <dbReference type="ARBA" id="ARBA00022806"/>
    </source>
</evidence>
<evidence type="ECO:0000256" key="10">
    <source>
        <dbReference type="RuleBase" id="RU000492"/>
    </source>
</evidence>
<feature type="compositionally biased region" description="Basic and acidic residues" evidence="11">
    <location>
        <begin position="540"/>
        <end position="567"/>
    </location>
</feature>
<dbReference type="InterPro" id="IPR044764">
    <property type="entry name" value="DDX52/Rok1_DEADc"/>
</dbReference>
<dbReference type="PROSITE" id="PS51194">
    <property type="entry name" value="HELICASE_CTER"/>
    <property type="match status" value="1"/>
</dbReference>
<feature type="domain" description="Helicase C-terminal" evidence="13">
    <location>
        <begin position="335"/>
        <end position="496"/>
    </location>
</feature>
<evidence type="ECO:0000313" key="14">
    <source>
        <dbReference type="EMBL" id="CAF0928621.1"/>
    </source>
</evidence>
<keyword evidence="3 10" id="KW-0378">Hydrolase</keyword>
<dbReference type="EC" id="3.6.4.13" evidence="1"/>
<evidence type="ECO:0000256" key="3">
    <source>
        <dbReference type="ARBA" id="ARBA00022801"/>
    </source>
</evidence>
<gene>
    <name evidence="14" type="ORF">OXX778_LOCUS12781</name>
</gene>
<dbReference type="Gene3D" id="3.40.50.300">
    <property type="entry name" value="P-loop containing nucleotide triphosphate hydrolases"/>
    <property type="match status" value="2"/>
</dbReference>
<comment type="catalytic activity">
    <reaction evidence="9">
        <text>ATP + H2O = ADP + phosphate + H(+)</text>
        <dbReference type="Rhea" id="RHEA:13065"/>
        <dbReference type="ChEBI" id="CHEBI:15377"/>
        <dbReference type="ChEBI" id="CHEBI:15378"/>
        <dbReference type="ChEBI" id="CHEBI:30616"/>
        <dbReference type="ChEBI" id="CHEBI:43474"/>
        <dbReference type="ChEBI" id="CHEBI:456216"/>
        <dbReference type="EC" id="3.6.4.13"/>
    </reaction>
</comment>
<evidence type="ECO:0000259" key="13">
    <source>
        <dbReference type="PROSITE" id="PS51194"/>
    </source>
</evidence>
<dbReference type="InterPro" id="IPR014001">
    <property type="entry name" value="Helicase_ATP-bd"/>
</dbReference>
<dbReference type="InterPro" id="IPR000629">
    <property type="entry name" value="RNA-helicase_DEAD-box_CS"/>
</dbReference>
<dbReference type="PROSITE" id="PS00039">
    <property type="entry name" value="DEAD_ATP_HELICASE"/>
    <property type="match status" value="1"/>
</dbReference>
<dbReference type="InterPro" id="IPR027417">
    <property type="entry name" value="P-loop_NTPase"/>
</dbReference>
<dbReference type="SMART" id="SM00487">
    <property type="entry name" value="DEXDc"/>
    <property type="match status" value="1"/>
</dbReference>
<dbReference type="SUPFAM" id="SSF52540">
    <property type="entry name" value="P-loop containing nucleoside triphosphate hydrolases"/>
    <property type="match status" value="1"/>
</dbReference>
<dbReference type="GO" id="GO:0003724">
    <property type="term" value="F:RNA helicase activity"/>
    <property type="evidence" value="ECO:0007669"/>
    <property type="project" value="UniProtKB-EC"/>
</dbReference>
<dbReference type="Pfam" id="PF00270">
    <property type="entry name" value="DEAD"/>
    <property type="match status" value="1"/>
</dbReference>
<reference evidence="14" key="1">
    <citation type="submission" date="2021-02" db="EMBL/GenBank/DDBJ databases">
        <authorList>
            <person name="Nowell W R."/>
        </authorList>
    </citation>
    <scope>NUCLEOTIDE SEQUENCE</scope>
    <source>
        <strain evidence="14">Ploen Becks lab</strain>
    </source>
</reference>
<evidence type="ECO:0000256" key="6">
    <source>
        <dbReference type="ARBA" id="ARBA00022884"/>
    </source>
</evidence>
<feature type="compositionally biased region" description="Basic residues" evidence="11">
    <location>
        <begin position="512"/>
        <end position="524"/>
    </location>
</feature>
<dbReference type="PANTHER" id="PTHR47959">
    <property type="entry name" value="ATP-DEPENDENT RNA HELICASE RHLE-RELATED"/>
    <property type="match status" value="1"/>
</dbReference>
<comment type="caution">
    <text evidence="14">The sequence shown here is derived from an EMBL/GenBank/DDBJ whole genome shotgun (WGS) entry which is preliminary data.</text>
</comment>
<keyword evidence="6" id="KW-0694">RNA-binding</keyword>
<feature type="region of interest" description="Disordered" evidence="11">
    <location>
        <begin position="512"/>
        <end position="581"/>
    </location>
</feature>
<dbReference type="GO" id="GO:0005524">
    <property type="term" value="F:ATP binding"/>
    <property type="evidence" value="ECO:0007669"/>
    <property type="project" value="UniProtKB-KW"/>
</dbReference>
<dbReference type="CDD" id="cd18787">
    <property type="entry name" value="SF2_C_DEAD"/>
    <property type="match status" value="1"/>
</dbReference>